<dbReference type="InterPro" id="IPR043128">
    <property type="entry name" value="Rev_trsase/Diguanyl_cyclase"/>
</dbReference>
<evidence type="ECO:0000259" key="1">
    <source>
        <dbReference type="Pfam" id="PF17919"/>
    </source>
</evidence>
<dbReference type="EMBL" id="SSTE01008633">
    <property type="protein sequence ID" value="KAA0054925.1"/>
    <property type="molecule type" value="Genomic_DNA"/>
</dbReference>
<accession>A0A5A7UMS3</accession>
<feature type="domain" description="Reverse transcriptase/retrotransposon-derived protein RNase H-like" evidence="1">
    <location>
        <begin position="55"/>
        <end position="96"/>
    </location>
</feature>
<dbReference type="PANTHER" id="PTHR46148:SF60">
    <property type="entry name" value="CHROMO DOMAIN-CONTAINING PROTEIN"/>
    <property type="match status" value="1"/>
</dbReference>
<protein>
    <submittedName>
        <fullName evidence="3">Reverse transcriptase</fullName>
    </submittedName>
</protein>
<keyword evidence="3" id="KW-0808">Transferase</keyword>
<reference evidence="5 6" key="1">
    <citation type="submission" date="2019-08" db="EMBL/GenBank/DDBJ databases">
        <title>Draft genome sequences of two oriental melons (Cucumis melo L. var makuwa).</title>
        <authorList>
            <person name="Kwon S.-Y."/>
        </authorList>
    </citation>
    <scope>NUCLEOTIDE SEQUENCE [LARGE SCALE GENOMIC DNA]</scope>
    <source>
        <strain evidence="6">cv. Chang Bougi</strain>
        <strain evidence="5">cv. SW 3</strain>
        <tissue evidence="3">Leaf</tissue>
    </source>
</reference>
<dbReference type="SUPFAM" id="SSF56672">
    <property type="entry name" value="DNA/RNA polymerases"/>
    <property type="match status" value="1"/>
</dbReference>
<dbReference type="InterPro" id="IPR056924">
    <property type="entry name" value="SH3_Tf2-1"/>
</dbReference>
<gene>
    <name evidence="4" type="ORF">E5676_scaffold1163G00340</name>
    <name evidence="3" type="ORF">E6C27_scaffold43052G00560</name>
</gene>
<keyword evidence="3" id="KW-0548">Nucleotidyltransferase</keyword>
<evidence type="ECO:0000313" key="3">
    <source>
        <dbReference type="EMBL" id="KAA0054925.1"/>
    </source>
</evidence>
<dbReference type="Pfam" id="PF24626">
    <property type="entry name" value="SH3_Tf2-1"/>
    <property type="match status" value="1"/>
</dbReference>
<dbReference type="SUPFAM" id="SSF54160">
    <property type="entry name" value="Chromo domain-like"/>
    <property type="match status" value="1"/>
</dbReference>
<organism evidence="3 5">
    <name type="scientific">Cucumis melo var. makuwa</name>
    <name type="common">Oriental melon</name>
    <dbReference type="NCBI Taxonomy" id="1194695"/>
    <lineage>
        <taxon>Eukaryota</taxon>
        <taxon>Viridiplantae</taxon>
        <taxon>Streptophyta</taxon>
        <taxon>Embryophyta</taxon>
        <taxon>Tracheophyta</taxon>
        <taxon>Spermatophyta</taxon>
        <taxon>Magnoliopsida</taxon>
        <taxon>eudicotyledons</taxon>
        <taxon>Gunneridae</taxon>
        <taxon>Pentapetalae</taxon>
        <taxon>rosids</taxon>
        <taxon>fabids</taxon>
        <taxon>Cucurbitales</taxon>
        <taxon>Cucurbitaceae</taxon>
        <taxon>Benincaseae</taxon>
        <taxon>Cucumis</taxon>
    </lineage>
</organism>
<evidence type="ECO:0000259" key="2">
    <source>
        <dbReference type="Pfam" id="PF24626"/>
    </source>
</evidence>
<evidence type="ECO:0000313" key="5">
    <source>
        <dbReference type="Proteomes" id="UP000321393"/>
    </source>
</evidence>
<dbReference type="EMBL" id="SSTD01004900">
    <property type="protein sequence ID" value="TYK22714.1"/>
    <property type="molecule type" value="Genomic_DNA"/>
</dbReference>
<dbReference type="InterPro" id="IPR016197">
    <property type="entry name" value="Chromo-like_dom_sf"/>
</dbReference>
<dbReference type="InterPro" id="IPR043502">
    <property type="entry name" value="DNA/RNA_pol_sf"/>
</dbReference>
<evidence type="ECO:0000313" key="6">
    <source>
        <dbReference type="Proteomes" id="UP000321947"/>
    </source>
</evidence>
<keyword evidence="3" id="KW-0695">RNA-directed DNA polymerase</keyword>
<dbReference type="GO" id="GO:0003964">
    <property type="term" value="F:RNA-directed DNA polymerase activity"/>
    <property type="evidence" value="ECO:0007669"/>
    <property type="project" value="UniProtKB-KW"/>
</dbReference>
<dbReference type="OrthoDB" id="1909122at2759"/>
<dbReference type="Proteomes" id="UP000321393">
    <property type="component" value="Unassembled WGS sequence"/>
</dbReference>
<name>A0A5A7UMS3_CUCMM</name>
<comment type="caution">
    <text evidence="3">The sequence shown here is derived from an EMBL/GenBank/DDBJ whole genome shotgun (WGS) entry which is preliminary data.</text>
</comment>
<sequence>MAPMELRELKLQLQELVDGFIRPSASPWGALMLFVKKKDALPLTNITKKNVKFEWTDACERSFQELKKRLVIAPILTLLTLCVEFEIYCDASHQGLVKTARFLPVKVTFTLDKLAKLYVDKIVRAYGAPTNGQSERTIQTLEDMFRDCVLQFKELQCAGTKLERKLVGQELVQTTSENVKFIREKLKIAKDHQKSYADKRERDLEFEVGDKVFLKLSPWKGVLRFGRKGKLNPRFIGLYEILECIGPATYRLALPMELSRIHDVFHVSILHKYVPDPSHILEAQSVHLKENFSYKEEPIQILDKKEQMLRNKVEPLVKVLWRNHNIEESTWETEQAMKARYPHLFTSSS</sequence>
<evidence type="ECO:0000313" key="4">
    <source>
        <dbReference type="EMBL" id="TYK22714.1"/>
    </source>
</evidence>
<feature type="domain" description="Tf2-1-like SH3-like" evidence="2">
    <location>
        <begin position="209"/>
        <end position="274"/>
    </location>
</feature>
<proteinExistence type="predicted"/>
<dbReference type="AlphaFoldDB" id="A0A5A7UMS3"/>
<dbReference type="InterPro" id="IPR041577">
    <property type="entry name" value="RT_RNaseH_2"/>
</dbReference>
<dbReference type="Proteomes" id="UP000321947">
    <property type="component" value="Unassembled WGS sequence"/>
</dbReference>
<dbReference type="PANTHER" id="PTHR46148">
    <property type="entry name" value="CHROMO DOMAIN-CONTAINING PROTEIN"/>
    <property type="match status" value="1"/>
</dbReference>
<dbReference type="Pfam" id="PF17919">
    <property type="entry name" value="RT_RNaseH_2"/>
    <property type="match status" value="1"/>
</dbReference>
<dbReference type="Gene3D" id="3.30.70.270">
    <property type="match status" value="1"/>
</dbReference>